<keyword evidence="9" id="KW-0408">Iron</keyword>
<evidence type="ECO:0000256" key="11">
    <source>
        <dbReference type="ARBA" id="ARBA00023128"/>
    </source>
</evidence>
<keyword evidence="11" id="KW-0496">Mitochondrion</keyword>
<reference evidence="13" key="1">
    <citation type="submission" date="2022-08" db="UniProtKB">
        <authorList>
            <consortium name="EnsemblMetazoa"/>
        </authorList>
    </citation>
    <scope>IDENTIFICATION</scope>
    <source>
        <strain evidence="13">05x7-T-G4-1.051#20</strain>
    </source>
</reference>
<evidence type="ECO:0000256" key="12">
    <source>
        <dbReference type="ARBA" id="ARBA00047990"/>
    </source>
</evidence>
<keyword evidence="14" id="KW-1185">Reference proteome</keyword>
<dbReference type="InterPro" id="IPR020895">
    <property type="entry name" value="Frataxin_CS"/>
</dbReference>
<evidence type="ECO:0000256" key="9">
    <source>
        <dbReference type="ARBA" id="ARBA00023004"/>
    </source>
</evidence>
<evidence type="ECO:0000256" key="1">
    <source>
        <dbReference type="ARBA" id="ARBA00004173"/>
    </source>
</evidence>
<sequence length="176" mass="20238">MRPRFMNIFRLCSRLIPHKQMPHLARELPCYVKNITFIHPAAHFSTGSILQNGQMSEMDYHIVADETMDSLTEAFEDIGDTLPCDPEYDAQYSSGVLTVKISEKDGTYVINKQPSNLQIWLSSPISGPFRYDFEDGTWVYKRTSRTLHELLSDEVSKVFNTPIDFTKCSYGSRRKS</sequence>
<accession>A0A8W8I1J6</accession>
<dbReference type="CDD" id="cd00503">
    <property type="entry name" value="Frataxin"/>
    <property type="match status" value="1"/>
</dbReference>
<dbReference type="GeneID" id="105332219"/>
<dbReference type="PROSITE" id="PS01344">
    <property type="entry name" value="FRATAXIN_1"/>
    <property type="match status" value="1"/>
</dbReference>
<dbReference type="Gene3D" id="3.30.920.10">
    <property type="entry name" value="Frataxin/CyaY"/>
    <property type="match status" value="1"/>
</dbReference>
<dbReference type="GO" id="GO:0008199">
    <property type="term" value="F:ferric iron binding"/>
    <property type="evidence" value="ECO:0007669"/>
    <property type="project" value="InterPro"/>
</dbReference>
<dbReference type="OMA" id="YEVEYHS"/>
<comment type="similarity">
    <text evidence="2">Belongs to the frataxin family.</text>
</comment>
<dbReference type="PANTHER" id="PTHR16821">
    <property type="entry name" value="FRATAXIN"/>
    <property type="match status" value="1"/>
</dbReference>
<dbReference type="GO" id="GO:0016226">
    <property type="term" value="P:iron-sulfur cluster assembly"/>
    <property type="evidence" value="ECO:0007669"/>
    <property type="project" value="InterPro"/>
</dbReference>
<evidence type="ECO:0000256" key="7">
    <source>
        <dbReference type="ARBA" id="ARBA00022946"/>
    </source>
</evidence>
<dbReference type="InterPro" id="IPR002908">
    <property type="entry name" value="Frataxin/CyaY"/>
</dbReference>
<evidence type="ECO:0000313" key="14">
    <source>
        <dbReference type="Proteomes" id="UP000005408"/>
    </source>
</evidence>
<dbReference type="InterPro" id="IPR017789">
    <property type="entry name" value="Frataxin"/>
</dbReference>
<dbReference type="GO" id="GO:0006879">
    <property type="term" value="P:intracellular iron ion homeostasis"/>
    <property type="evidence" value="ECO:0007669"/>
    <property type="project" value="UniProtKB-KW"/>
</dbReference>
<evidence type="ECO:0000256" key="4">
    <source>
        <dbReference type="ARBA" id="ARBA00022434"/>
    </source>
</evidence>
<keyword evidence="7" id="KW-0809">Transit peptide</keyword>
<dbReference type="GO" id="GO:0006826">
    <property type="term" value="P:iron ion transport"/>
    <property type="evidence" value="ECO:0007669"/>
    <property type="project" value="UniProtKB-KW"/>
</dbReference>
<dbReference type="EnsemblMetazoa" id="G11943.3">
    <property type="protein sequence ID" value="G11943.3:cds"/>
    <property type="gene ID" value="G11943"/>
</dbReference>
<keyword evidence="5" id="KW-0813">Transport</keyword>
<dbReference type="OrthoDB" id="1897642at2759"/>
<evidence type="ECO:0000256" key="10">
    <source>
        <dbReference type="ARBA" id="ARBA00023065"/>
    </source>
</evidence>
<name>A0A8W8I1J6_MAGGI</name>
<dbReference type="AlphaFoldDB" id="A0A8W8I1J6"/>
<dbReference type="EnsemblMetazoa" id="G11943.1">
    <property type="protein sequence ID" value="G11943.1:cds"/>
    <property type="gene ID" value="G11943"/>
</dbReference>
<dbReference type="GO" id="GO:0051537">
    <property type="term" value="F:2 iron, 2 sulfur cluster binding"/>
    <property type="evidence" value="ECO:0007669"/>
    <property type="project" value="TreeGrafter"/>
</dbReference>
<dbReference type="SMART" id="SM01219">
    <property type="entry name" value="Frataxin_Cyay"/>
    <property type="match status" value="1"/>
</dbReference>
<dbReference type="GO" id="GO:0034986">
    <property type="term" value="F:iron chaperone activity"/>
    <property type="evidence" value="ECO:0007669"/>
    <property type="project" value="TreeGrafter"/>
</dbReference>
<dbReference type="RefSeq" id="XP_011433038.2">
    <property type="nucleotide sequence ID" value="XM_011434736.4"/>
</dbReference>
<dbReference type="KEGG" id="crg:105332219"/>
<dbReference type="EC" id="1.16.3.1" evidence="3"/>
<proteinExistence type="inferred from homology"/>
<dbReference type="NCBIfam" id="TIGR03422">
    <property type="entry name" value="mito_frataxin"/>
    <property type="match status" value="1"/>
</dbReference>
<organism evidence="13 14">
    <name type="scientific">Magallana gigas</name>
    <name type="common">Pacific oyster</name>
    <name type="synonym">Crassostrea gigas</name>
    <dbReference type="NCBI Taxonomy" id="29159"/>
    <lineage>
        <taxon>Eukaryota</taxon>
        <taxon>Metazoa</taxon>
        <taxon>Spiralia</taxon>
        <taxon>Lophotrochozoa</taxon>
        <taxon>Mollusca</taxon>
        <taxon>Bivalvia</taxon>
        <taxon>Autobranchia</taxon>
        <taxon>Pteriomorphia</taxon>
        <taxon>Ostreida</taxon>
        <taxon>Ostreoidea</taxon>
        <taxon>Ostreidae</taxon>
        <taxon>Magallana</taxon>
    </lineage>
</organism>
<keyword evidence="10" id="KW-0406">Ion transport</keyword>
<keyword evidence="8" id="KW-0560">Oxidoreductase</keyword>
<comment type="catalytic activity">
    <reaction evidence="12">
        <text>4 Fe(2+) + O2 + 4 H(+) = 4 Fe(3+) + 2 H2O</text>
        <dbReference type="Rhea" id="RHEA:11148"/>
        <dbReference type="ChEBI" id="CHEBI:15377"/>
        <dbReference type="ChEBI" id="CHEBI:15378"/>
        <dbReference type="ChEBI" id="CHEBI:15379"/>
        <dbReference type="ChEBI" id="CHEBI:29033"/>
        <dbReference type="ChEBI" id="CHEBI:29034"/>
        <dbReference type="EC" id="1.16.3.1"/>
    </reaction>
</comment>
<keyword evidence="6" id="KW-0410">Iron transport</keyword>
<evidence type="ECO:0000256" key="3">
    <source>
        <dbReference type="ARBA" id="ARBA00013107"/>
    </source>
</evidence>
<dbReference type="PRINTS" id="PR00904">
    <property type="entry name" value="FRATAXIN"/>
</dbReference>
<comment type="subcellular location">
    <subcellularLocation>
        <location evidence="1">Mitochondrion</location>
    </subcellularLocation>
</comment>
<evidence type="ECO:0000313" key="13">
    <source>
        <dbReference type="EnsemblMetazoa" id="G11943.1:cds"/>
    </source>
</evidence>
<evidence type="ECO:0000256" key="8">
    <source>
        <dbReference type="ARBA" id="ARBA00023002"/>
    </source>
</evidence>
<dbReference type="NCBIfam" id="TIGR03421">
    <property type="entry name" value="FeS_CyaY"/>
    <property type="match status" value="1"/>
</dbReference>
<dbReference type="PANTHER" id="PTHR16821:SF2">
    <property type="entry name" value="FRATAXIN, MITOCHONDRIAL"/>
    <property type="match status" value="1"/>
</dbReference>
<evidence type="ECO:0000256" key="2">
    <source>
        <dbReference type="ARBA" id="ARBA00008183"/>
    </source>
</evidence>
<dbReference type="PROSITE" id="PS50810">
    <property type="entry name" value="FRATAXIN_2"/>
    <property type="match status" value="1"/>
</dbReference>
<dbReference type="GO" id="GO:0005739">
    <property type="term" value="C:mitochondrion"/>
    <property type="evidence" value="ECO:0007669"/>
    <property type="project" value="UniProtKB-SubCell"/>
</dbReference>
<evidence type="ECO:0000256" key="5">
    <source>
        <dbReference type="ARBA" id="ARBA00022448"/>
    </source>
</evidence>
<protein>
    <recommendedName>
        <fullName evidence="3">ferroxidase</fullName>
        <ecNumber evidence="3">1.16.3.1</ecNumber>
    </recommendedName>
</protein>
<dbReference type="InterPro" id="IPR036524">
    <property type="entry name" value="Frataxin/CyaY_sf"/>
</dbReference>
<dbReference type="Proteomes" id="UP000005408">
    <property type="component" value="Unassembled WGS sequence"/>
</dbReference>
<keyword evidence="4" id="KW-0409">Iron storage</keyword>
<evidence type="ECO:0000256" key="6">
    <source>
        <dbReference type="ARBA" id="ARBA00022496"/>
    </source>
</evidence>
<dbReference type="GO" id="GO:0004322">
    <property type="term" value="F:ferroxidase activity"/>
    <property type="evidence" value="ECO:0007669"/>
    <property type="project" value="UniProtKB-EC"/>
</dbReference>
<dbReference type="GO" id="GO:0008198">
    <property type="term" value="F:ferrous iron binding"/>
    <property type="evidence" value="ECO:0007669"/>
    <property type="project" value="TreeGrafter"/>
</dbReference>
<dbReference type="Pfam" id="PF01491">
    <property type="entry name" value="Frataxin_Cyay"/>
    <property type="match status" value="1"/>
</dbReference>
<dbReference type="SUPFAM" id="SSF55387">
    <property type="entry name" value="Frataxin/Nqo15-like"/>
    <property type="match status" value="1"/>
</dbReference>